<dbReference type="Pfam" id="PF07228">
    <property type="entry name" value="SpoIIE"/>
    <property type="match status" value="1"/>
</dbReference>
<dbReference type="Gene3D" id="3.30.565.10">
    <property type="entry name" value="Histidine kinase-like ATPase, C-terminal domain"/>
    <property type="match status" value="1"/>
</dbReference>
<comment type="subcellular location">
    <subcellularLocation>
        <location evidence="1">Membrane</location>
        <topology evidence="1">Multi-pass membrane protein</topology>
    </subcellularLocation>
</comment>
<dbReference type="EMBL" id="JH651384">
    <property type="protein sequence ID" value="EIJ35499.1"/>
    <property type="molecule type" value="Genomic_DNA"/>
</dbReference>
<dbReference type="GO" id="GO:0016791">
    <property type="term" value="F:phosphatase activity"/>
    <property type="evidence" value="ECO:0007669"/>
    <property type="project" value="TreeGrafter"/>
</dbReference>
<dbReference type="InterPro" id="IPR001932">
    <property type="entry name" value="PPM-type_phosphatase-like_dom"/>
</dbReference>
<accession>A0A656HJR4</accession>
<keyword evidence="10" id="KW-1185">Reference proteome</keyword>
<evidence type="ECO:0000256" key="4">
    <source>
        <dbReference type="ARBA" id="ARBA00022989"/>
    </source>
</evidence>
<evidence type="ECO:0000256" key="5">
    <source>
        <dbReference type="ARBA" id="ARBA00023136"/>
    </source>
</evidence>
<dbReference type="SUPFAM" id="SSF55785">
    <property type="entry name" value="PYP-like sensor domain (PAS domain)"/>
    <property type="match status" value="1"/>
</dbReference>
<evidence type="ECO:0000313" key="9">
    <source>
        <dbReference type="EMBL" id="EIJ35499.1"/>
    </source>
</evidence>
<organism evidence="9 10">
    <name type="scientific">Thiothrix nivea (strain ATCC 35100 / DSM 5205 / JP2)</name>
    <dbReference type="NCBI Taxonomy" id="870187"/>
    <lineage>
        <taxon>Bacteria</taxon>
        <taxon>Pseudomonadati</taxon>
        <taxon>Pseudomonadota</taxon>
        <taxon>Gammaproteobacteria</taxon>
        <taxon>Thiotrichales</taxon>
        <taxon>Thiotrichaceae</taxon>
        <taxon>Thiothrix</taxon>
    </lineage>
</organism>
<dbReference type="PROSITE" id="PS50112">
    <property type="entry name" value="PAS"/>
    <property type="match status" value="1"/>
</dbReference>
<dbReference type="PANTHER" id="PTHR43156:SF2">
    <property type="entry name" value="STAGE II SPORULATION PROTEIN E"/>
    <property type="match status" value="1"/>
</dbReference>
<reference evidence="10" key="1">
    <citation type="journal article" date="2011" name="Stand. Genomic Sci.">
        <title>Genome sequence of the filamentous, gliding Thiothrix nivea neotype strain (JP2(T)).</title>
        <authorList>
            <person name="Lapidus A."/>
            <person name="Nolan M."/>
            <person name="Lucas S."/>
            <person name="Glavina Del Rio T."/>
            <person name="Tice H."/>
            <person name="Cheng J.F."/>
            <person name="Tapia R."/>
            <person name="Han C."/>
            <person name="Goodwin L."/>
            <person name="Pitluck S."/>
            <person name="Liolios K."/>
            <person name="Pagani I."/>
            <person name="Ivanova N."/>
            <person name="Huntemann M."/>
            <person name="Mavromatis K."/>
            <person name="Mikhailova N."/>
            <person name="Pati A."/>
            <person name="Chen A."/>
            <person name="Palaniappan K."/>
            <person name="Land M."/>
            <person name="Brambilla E.M."/>
            <person name="Rohde M."/>
            <person name="Abt B."/>
            <person name="Verbarg S."/>
            <person name="Goker M."/>
            <person name="Bristow J."/>
            <person name="Eisen J.A."/>
            <person name="Markowitz V."/>
            <person name="Hugenholtz P."/>
            <person name="Kyrpides N.C."/>
            <person name="Klenk H.P."/>
            <person name="Woyke T."/>
        </authorList>
    </citation>
    <scope>NUCLEOTIDE SEQUENCE [LARGE SCALE GENOMIC DNA]</scope>
    <source>
        <strain evidence="10">ATCC 35100 / DSM 5205 / JP2</strain>
    </source>
</reference>
<dbReference type="Gene3D" id="3.30.450.20">
    <property type="entry name" value="PAS domain"/>
    <property type="match status" value="1"/>
</dbReference>
<dbReference type="Pfam" id="PF13675">
    <property type="entry name" value="PilJ"/>
    <property type="match status" value="1"/>
</dbReference>
<dbReference type="InterPro" id="IPR052016">
    <property type="entry name" value="Bact_Sigma-Reg"/>
</dbReference>
<dbReference type="InterPro" id="IPR035965">
    <property type="entry name" value="PAS-like_dom_sf"/>
</dbReference>
<evidence type="ECO:0000256" key="7">
    <source>
        <dbReference type="SAM" id="Phobius"/>
    </source>
</evidence>
<dbReference type="InterPro" id="IPR036890">
    <property type="entry name" value="HATPase_C_sf"/>
</dbReference>
<dbReference type="CDD" id="cd00130">
    <property type="entry name" value="PAS"/>
    <property type="match status" value="1"/>
</dbReference>
<dbReference type="GO" id="GO:0016020">
    <property type="term" value="C:membrane"/>
    <property type="evidence" value="ECO:0007669"/>
    <property type="project" value="UniProtKB-SubCell"/>
</dbReference>
<feature type="compositionally biased region" description="Acidic residues" evidence="6">
    <location>
        <begin position="971"/>
        <end position="980"/>
    </location>
</feature>
<keyword evidence="2 7" id="KW-0812">Transmembrane</keyword>
<dbReference type="Proteomes" id="UP000005317">
    <property type="component" value="Unassembled WGS sequence"/>
</dbReference>
<dbReference type="NCBIfam" id="TIGR00229">
    <property type="entry name" value="sensory_box"/>
    <property type="match status" value="1"/>
</dbReference>
<evidence type="ECO:0000313" key="10">
    <source>
        <dbReference type="Proteomes" id="UP000005317"/>
    </source>
</evidence>
<sequence>MFNRSRGVAPKPQQKHAAASGSNPDHRTTGYKPLLTRPTLSARLHAFFARKDQHNPGIRSLVIGVWLRSLVGLTLIAILATSTYFIIHSMLTINESSGTIVNISGRQRMLSQRGALFALELASSEKQAAQENAREELQKVVDLMLSSHLGLTQGSQEMGLPDTMSETMRKLYFGKPDQLDSQVKRYLDEINALIRDSRTGTVNYSNPHLQYILTAAPDRLLKTLNAAVKQYETEAGEQIQNAIRYEMLVYLVTLLTLLLEALLIYRPLVNRVRSTTENLVRQQEFSDSVINTSQALIIGLDKQGKVSLFNAYSQALSGYHEDAVIGRDFLDTFIPPDKRQQMRELHANLFTDKSSQRFEAPLLTVNGKTLIVEWSKTSLFDPVTRQPTLLLATGIDITLRKKTEFALKAALKQTKALSARLREEVAHAAVLQRALLPPPDITLPGLQGLACLTTSTEVGGDYYDYYAVGDYYSVFLVGDVSGHGVAAGTLVSAAKMGVHQLASRGETDPALMLEHLNAALLTASHESMFMTMVCCCLDSRTGNLRVANAGHAFPYLWMAAEQEWGMIEAEGLPLGRVQLPQYTTQSFDMEPGDRLFLYTDGILEEENVSAEAFGYERLEGLLYETGNSPLQQAHETLFNSLKAFSGQEHFHDDVTLMMVEHTERVTAIAVEEPVGLQAVASQELRQIDAATLLGQPGALAEHTARQYVVLTCHEGQVDDLLIPMCRFGIRRILPEDQPFLRELGWQNLLRQHQLTLTDDIYQWLPNPALHREWVLHHSDDKAFIIQEIGSLLAESAQVPEEVQDVVLLMSDELLENSLYGAPRNDQGAPRFVKGGRRQVGAEEGIRITLSQDTSRLGLMVTDHWGTLTPSTFLNRLFLNAAHQGIEAGVGGAGMYLMWRTCDYLQIRVLPNRKTQVTLLWSLAHLPDPETDSGFQFLYHNDLDERVANDELNQFETNHGDDKQATIKGNENEYESEYEYA</sequence>
<dbReference type="SUPFAM" id="SSF81606">
    <property type="entry name" value="PP2C-like"/>
    <property type="match status" value="1"/>
</dbReference>
<proteinExistence type="predicted"/>
<dbReference type="SMART" id="SM00091">
    <property type="entry name" value="PAS"/>
    <property type="match status" value="1"/>
</dbReference>
<keyword evidence="3" id="KW-0378">Hydrolase</keyword>
<protein>
    <submittedName>
        <fullName evidence="9">Putative PAS/PAC sensor protein</fullName>
    </submittedName>
</protein>
<dbReference type="InterPro" id="IPR000014">
    <property type="entry name" value="PAS"/>
</dbReference>
<keyword evidence="4 7" id="KW-1133">Transmembrane helix</keyword>
<evidence type="ECO:0000256" key="2">
    <source>
        <dbReference type="ARBA" id="ARBA00022692"/>
    </source>
</evidence>
<dbReference type="Pfam" id="PF08448">
    <property type="entry name" value="PAS_4"/>
    <property type="match status" value="1"/>
</dbReference>
<gene>
    <name evidence="9" type="ORF">Thini_2973</name>
</gene>
<evidence type="ECO:0000259" key="8">
    <source>
        <dbReference type="PROSITE" id="PS50112"/>
    </source>
</evidence>
<feature type="region of interest" description="Disordered" evidence="6">
    <location>
        <begin position="956"/>
        <end position="980"/>
    </location>
</feature>
<dbReference type="SMART" id="SM00331">
    <property type="entry name" value="PP2C_SIG"/>
    <property type="match status" value="1"/>
</dbReference>
<feature type="region of interest" description="Disordered" evidence="6">
    <location>
        <begin position="1"/>
        <end position="33"/>
    </location>
</feature>
<dbReference type="InterPro" id="IPR013656">
    <property type="entry name" value="PAS_4"/>
</dbReference>
<evidence type="ECO:0000256" key="3">
    <source>
        <dbReference type="ARBA" id="ARBA00022801"/>
    </source>
</evidence>
<dbReference type="RefSeq" id="WP_002709399.1">
    <property type="nucleotide sequence ID" value="NZ_JH651384.1"/>
</dbReference>
<dbReference type="InterPro" id="IPR036457">
    <property type="entry name" value="PPM-type-like_dom_sf"/>
</dbReference>
<name>A0A656HJR4_THINJ</name>
<feature type="transmembrane region" description="Helical" evidence="7">
    <location>
        <begin position="65"/>
        <end position="87"/>
    </location>
</feature>
<keyword evidence="5 7" id="KW-0472">Membrane</keyword>
<feature type="domain" description="PAS" evidence="8">
    <location>
        <begin position="282"/>
        <end position="353"/>
    </location>
</feature>
<dbReference type="PANTHER" id="PTHR43156">
    <property type="entry name" value="STAGE II SPORULATION PROTEIN E-RELATED"/>
    <property type="match status" value="1"/>
</dbReference>
<evidence type="ECO:0000256" key="1">
    <source>
        <dbReference type="ARBA" id="ARBA00004141"/>
    </source>
</evidence>
<dbReference type="Gene3D" id="3.60.40.10">
    <property type="entry name" value="PPM-type phosphatase domain"/>
    <property type="match status" value="1"/>
</dbReference>
<dbReference type="AlphaFoldDB" id="A0A656HJR4"/>
<dbReference type="InterPro" id="IPR029095">
    <property type="entry name" value="NarX-like_N"/>
</dbReference>
<evidence type="ECO:0000256" key="6">
    <source>
        <dbReference type="SAM" id="MobiDB-lite"/>
    </source>
</evidence>